<feature type="transmembrane region" description="Helical" evidence="1">
    <location>
        <begin position="191"/>
        <end position="211"/>
    </location>
</feature>
<feature type="transmembrane region" description="Helical" evidence="1">
    <location>
        <begin position="96"/>
        <end position="123"/>
    </location>
</feature>
<feature type="transmembrane region" description="Helical" evidence="1">
    <location>
        <begin position="326"/>
        <end position="343"/>
    </location>
</feature>
<feature type="transmembrane region" description="Helical" evidence="1">
    <location>
        <begin position="393"/>
        <end position="411"/>
    </location>
</feature>
<proteinExistence type="predicted"/>
<feature type="transmembrane region" description="Helical" evidence="1">
    <location>
        <begin position="280"/>
        <end position="297"/>
    </location>
</feature>
<name>A0A0E4CSD5_9STRE</name>
<dbReference type="STRING" id="1608583.BN1356_00769"/>
<protein>
    <recommendedName>
        <fullName evidence="4">DUF1576 domain-containing protein</fullName>
    </recommendedName>
</protein>
<dbReference type="EMBL" id="CTEN01000002">
    <property type="protein sequence ID" value="CQR24424.1"/>
    <property type="molecule type" value="Genomic_DNA"/>
</dbReference>
<feature type="transmembrane region" description="Helical" evidence="1">
    <location>
        <begin position="303"/>
        <end position="319"/>
    </location>
</feature>
<dbReference type="Pfam" id="PF07613">
    <property type="entry name" value="DUF1576"/>
    <property type="match status" value="2"/>
</dbReference>
<organism evidence="2 3">
    <name type="scientific">Streptococcus varani</name>
    <dbReference type="NCBI Taxonomy" id="1608583"/>
    <lineage>
        <taxon>Bacteria</taxon>
        <taxon>Bacillati</taxon>
        <taxon>Bacillota</taxon>
        <taxon>Bacilli</taxon>
        <taxon>Lactobacillales</taxon>
        <taxon>Streptococcaceae</taxon>
        <taxon>Streptococcus</taxon>
    </lineage>
</organism>
<dbReference type="InterPro" id="IPR011470">
    <property type="entry name" value="DUF1576"/>
</dbReference>
<keyword evidence="1" id="KW-1133">Transmembrane helix</keyword>
<evidence type="ECO:0000313" key="2">
    <source>
        <dbReference type="EMBL" id="CQR24424.1"/>
    </source>
</evidence>
<feature type="transmembrane region" description="Helical" evidence="1">
    <location>
        <begin position="363"/>
        <end position="381"/>
    </location>
</feature>
<gene>
    <name evidence="2" type="ORF">BN1356_00769</name>
</gene>
<dbReference type="AlphaFoldDB" id="A0A0E4CSD5"/>
<feature type="transmembrane region" description="Helical" evidence="1">
    <location>
        <begin position="130"/>
        <end position="152"/>
    </location>
</feature>
<accession>A0A0E4CSD5</accession>
<dbReference type="Proteomes" id="UP000198604">
    <property type="component" value="Unassembled WGS sequence"/>
</dbReference>
<keyword evidence="1" id="KW-0812">Transmembrane</keyword>
<evidence type="ECO:0000313" key="3">
    <source>
        <dbReference type="Proteomes" id="UP000198604"/>
    </source>
</evidence>
<evidence type="ECO:0008006" key="4">
    <source>
        <dbReference type="Google" id="ProtNLM"/>
    </source>
</evidence>
<feature type="transmembrane region" description="Helical" evidence="1">
    <location>
        <begin position="158"/>
        <end position="179"/>
    </location>
</feature>
<dbReference type="OrthoDB" id="9776502at2"/>
<sequence length="437" mass="48864">MTWFSEHFIHQSARKRAILYLSCLTLLFALASPDRQDMISKFWFLQIGQNYLLRDFFEIAGPSGTFLNAAIHAFWAYFLMSRNEKTKINGLQVAGIGIYLGHAFFGSTVLSSIPIFIGVVLYARWSRQSYKIFTTVSLFAIATSPIVTFMGHSFTSPVLGVFVASLTGLLLGFISPPLAEQFLKFHHGLSLYNYGFTTGIIAMFFALIFPYMGRQVEKVSVVSSHLEIYPLVYFLCLWLILAVLVLMNWKSAWSTYPKLIKTSGRTPDDFMTKFGSHSTLLNMCLNSGIYFLILLIFREPFNGPILGGLLSIMGFSAFGKHPRNSLPVSAGVTLGALLLGTSLTDIRFQLALLFSTGLAPISGYYGLGYGFIAGMIHYSLTSVTFMMHQGMTLYNNGYATGFVAAFLAPIIDTIQENNRYWLQKIKIGYSNYVSRKK</sequence>
<keyword evidence="1" id="KW-0472">Membrane</keyword>
<reference evidence="3" key="1">
    <citation type="submission" date="2015-03" db="EMBL/GenBank/DDBJ databases">
        <authorList>
            <person name="Urmite Genomes"/>
        </authorList>
    </citation>
    <scope>NUCLEOTIDE SEQUENCE [LARGE SCALE GENOMIC DNA]</scope>
    <source>
        <strain evidence="3">FF10</strain>
    </source>
</reference>
<evidence type="ECO:0000256" key="1">
    <source>
        <dbReference type="SAM" id="Phobius"/>
    </source>
</evidence>
<feature type="transmembrane region" description="Helical" evidence="1">
    <location>
        <begin position="231"/>
        <end position="249"/>
    </location>
</feature>
<dbReference type="RefSeq" id="WP_093650095.1">
    <property type="nucleotide sequence ID" value="NZ_CTEN01000002.1"/>
</dbReference>
<keyword evidence="3" id="KW-1185">Reference proteome</keyword>